<evidence type="ECO:0000313" key="8">
    <source>
        <dbReference type="Proteomes" id="UP001519273"/>
    </source>
</evidence>
<dbReference type="PANTHER" id="PTHR43025:SF3">
    <property type="entry name" value="MONOGALACTOSYLDIACYLGLYCEROL SYNTHASE 1, CHLOROPLASTIC"/>
    <property type="match status" value="1"/>
</dbReference>
<comment type="similarity">
    <text evidence="2">Belongs to the glycosyltransferase 28 family.</text>
</comment>
<dbReference type="SUPFAM" id="SSF53756">
    <property type="entry name" value="UDP-Glycosyltransferase/glycogen phosphorylase"/>
    <property type="match status" value="1"/>
</dbReference>
<feature type="domain" description="Diacylglycerol glucosyltransferase N-terminal" evidence="6">
    <location>
        <begin position="17"/>
        <end position="182"/>
    </location>
</feature>
<dbReference type="Proteomes" id="UP001519273">
    <property type="component" value="Unassembled WGS sequence"/>
</dbReference>
<proteinExistence type="inferred from homology"/>
<dbReference type="Gene3D" id="3.40.50.2000">
    <property type="entry name" value="Glycogen Phosphorylase B"/>
    <property type="match status" value="1"/>
</dbReference>
<protein>
    <submittedName>
        <fullName evidence="7">Processive 1,2-diacylglycerol beta-glucosyltransferase</fullName>
        <ecNumber evidence="7">2.4.1.315</ecNumber>
    </submittedName>
</protein>
<sequence>MRKKRVLILSEGFGAGHTQAAYALSSSLRKLSTNVQTRVLELGSFLNPKVAPLIITAYKKTVTKQPRLVRLVYRHQYKKSLNRLTTLALHRLFYTHTQNIIKQLRPDVIVCTHPIPSAVISRLKRLGSLNIPLSTVITDYDAHGTWISPEVDLYLVSTGEVKSKLLMRGVNPHKIQVTGIPIHPNFYEHPSKEQIRATFQLKEMPTVLVMGGGWGLMDDSVVNDFLTRYRESVQIIFCLGNNEKALRKMEDNPMFNHPNIHKIGFTRQVDKLMEVSDLLITKPGGMTCTEGLAKGIPMLFYHPLPGQEEENCQYFTAQGWGEPISSLEVVEKWMDQLIHHYPDITLKRKQNLEQIAKYFPMQSAQSIIELLEDTKVPF</sequence>
<evidence type="ECO:0000256" key="4">
    <source>
        <dbReference type="ARBA" id="ARBA00022679"/>
    </source>
</evidence>
<accession>A0ABS4H4M4</accession>
<gene>
    <name evidence="7" type="ORF">J2Z20_002383</name>
</gene>
<dbReference type="InterPro" id="IPR009695">
    <property type="entry name" value="Diacylglyc_glucosyltr_N"/>
</dbReference>
<evidence type="ECO:0000259" key="5">
    <source>
        <dbReference type="Pfam" id="PF04101"/>
    </source>
</evidence>
<dbReference type="EMBL" id="JAGGKP010000005">
    <property type="protein sequence ID" value="MBP1937488.1"/>
    <property type="molecule type" value="Genomic_DNA"/>
</dbReference>
<evidence type="ECO:0000256" key="2">
    <source>
        <dbReference type="ARBA" id="ARBA00006962"/>
    </source>
</evidence>
<keyword evidence="3 7" id="KW-0328">Glycosyltransferase</keyword>
<comment type="subcellular location">
    <subcellularLocation>
        <location evidence="1">Membrane</location>
    </subcellularLocation>
</comment>
<dbReference type="RefSeq" id="WP_209850105.1">
    <property type="nucleotide sequence ID" value="NZ_CBCRVE010000005.1"/>
</dbReference>
<keyword evidence="8" id="KW-1185">Reference proteome</keyword>
<evidence type="ECO:0000313" key="7">
    <source>
        <dbReference type="EMBL" id="MBP1937488.1"/>
    </source>
</evidence>
<organism evidence="7 8">
    <name type="scientific">Paenibacillus sediminis</name>
    <dbReference type="NCBI Taxonomy" id="664909"/>
    <lineage>
        <taxon>Bacteria</taxon>
        <taxon>Bacillati</taxon>
        <taxon>Bacillota</taxon>
        <taxon>Bacilli</taxon>
        <taxon>Bacillales</taxon>
        <taxon>Paenibacillaceae</taxon>
        <taxon>Paenibacillus</taxon>
    </lineage>
</organism>
<dbReference type="PANTHER" id="PTHR43025">
    <property type="entry name" value="MONOGALACTOSYLDIACYLGLYCEROL SYNTHASE"/>
    <property type="match status" value="1"/>
</dbReference>
<name>A0ABS4H4M4_9BACL</name>
<dbReference type="GO" id="GO:0016757">
    <property type="term" value="F:glycosyltransferase activity"/>
    <property type="evidence" value="ECO:0007669"/>
    <property type="project" value="UniProtKB-KW"/>
</dbReference>
<evidence type="ECO:0000256" key="3">
    <source>
        <dbReference type="ARBA" id="ARBA00022676"/>
    </source>
</evidence>
<dbReference type="InterPro" id="IPR007235">
    <property type="entry name" value="Glyco_trans_28_C"/>
</dbReference>
<reference evidence="7 8" key="1">
    <citation type="submission" date="2021-03" db="EMBL/GenBank/DDBJ databases">
        <title>Genomic Encyclopedia of Type Strains, Phase IV (KMG-IV): sequencing the most valuable type-strain genomes for metagenomic binning, comparative biology and taxonomic classification.</title>
        <authorList>
            <person name="Goeker M."/>
        </authorList>
    </citation>
    <scope>NUCLEOTIDE SEQUENCE [LARGE SCALE GENOMIC DNA]</scope>
    <source>
        <strain evidence="7 8">DSM 23491</strain>
    </source>
</reference>
<dbReference type="Pfam" id="PF04101">
    <property type="entry name" value="Glyco_tran_28_C"/>
    <property type="match status" value="1"/>
</dbReference>
<dbReference type="InterPro" id="IPR050519">
    <property type="entry name" value="Glycosyltransf_28_UgtP"/>
</dbReference>
<dbReference type="EC" id="2.4.1.315" evidence="7"/>
<dbReference type="Pfam" id="PF06925">
    <property type="entry name" value="MGDG_synth"/>
    <property type="match status" value="1"/>
</dbReference>
<comment type="caution">
    <text evidence="7">The sequence shown here is derived from an EMBL/GenBank/DDBJ whole genome shotgun (WGS) entry which is preliminary data.</text>
</comment>
<keyword evidence="4 7" id="KW-0808">Transferase</keyword>
<feature type="domain" description="Glycosyl transferase family 28 C-terminal" evidence="5">
    <location>
        <begin position="207"/>
        <end position="357"/>
    </location>
</feature>
<evidence type="ECO:0000259" key="6">
    <source>
        <dbReference type="Pfam" id="PF06925"/>
    </source>
</evidence>
<evidence type="ECO:0000256" key="1">
    <source>
        <dbReference type="ARBA" id="ARBA00004370"/>
    </source>
</evidence>